<comment type="caution">
    <text evidence="2">The sequence shown here is derived from an EMBL/GenBank/DDBJ whole genome shotgun (WGS) entry which is preliminary data.</text>
</comment>
<keyword evidence="3" id="KW-1185">Reference proteome</keyword>
<gene>
    <name evidence="2" type="ORF">ECRASSUSDP1_LOCUS4000</name>
</gene>
<sequence length="439" mass="50321">MKKLLFQPKPRRVVEGLRAHPNAPSIKPIKSSSLRSMKFKGGNRRYTQSNSKLNSQNSNYSISNKKNFMLDLDFGSQDISIEHPNPSLKGSKSRPMNRPVKSRISVVDSNMLREKGNFLNFETQSRRAESKINKHQYTPVSVRSESKADPSFKAIEENIKARLKDHEERTVRASKRGNTVKIFDEKRLSIFIKAIKELLDFKLIPASLATLLLEGLDDSKRRIISHEKNMINMQQMIMKQVSDLDNQLKLKQSEVKETVKKCDEKMGKLKKENTKLKELATELQKELEEIRQKEIERLEDTDLDDVDIISEATKKKHSSKIPAHPLVPSLDFEKLRRIQEEEIQKLCILKNELDENIPFEESNNIKVSSQDVDFEESSSLSSQYKACFIPGSTINSQSEEALTKAQELMLRKAQVITELNEIYAQEGEGDEESGIFLEG</sequence>
<keyword evidence="1" id="KW-0175">Coiled coil</keyword>
<dbReference type="Proteomes" id="UP001295684">
    <property type="component" value="Unassembled WGS sequence"/>
</dbReference>
<reference evidence="2" key="1">
    <citation type="submission" date="2023-07" db="EMBL/GenBank/DDBJ databases">
        <authorList>
            <consortium name="AG Swart"/>
            <person name="Singh M."/>
            <person name="Singh A."/>
            <person name="Seah K."/>
            <person name="Emmerich C."/>
        </authorList>
    </citation>
    <scope>NUCLEOTIDE SEQUENCE</scope>
    <source>
        <strain evidence="2">DP1</strain>
    </source>
</reference>
<proteinExistence type="predicted"/>
<organism evidence="2 3">
    <name type="scientific">Euplotes crassus</name>
    <dbReference type="NCBI Taxonomy" id="5936"/>
    <lineage>
        <taxon>Eukaryota</taxon>
        <taxon>Sar</taxon>
        <taxon>Alveolata</taxon>
        <taxon>Ciliophora</taxon>
        <taxon>Intramacronucleata</taxon>
        <taxon>Spirotrichea</taxon>
        <taxon>Hypotrichia</taxon>
        <taxon>Euplotida</taxon>
        <taxon>Euplotidae</taxon>
        <taxon>Moneuplotes</taxon>
    </lineage>
</organism>
<accession>A0AAD1UC28</accession>
<evidence type="ECO:0000313" key="3">
    <source>
        <dbReference type="Proteomes" id="UP001295684"/>
    </source>
</evidence>
<evidence type="ECO:0000256" key="1">
    <source>
        <dbReference type="SAM" id="Coils"/>
    </source>
</evidence>
<evidence type="ECO:0000313" key="2">
    <source>
        <dbReference type="EMBL" id="CAI2362674.1"/>
    </source>
</evidence>
<dbReference type="AlphaFoldDB" id="A0AAD1UC28"/>
<dbReference type="EMBL" id="CAMPGE010003827">
    <property type="protein sequence ID" value="CAI2362674.1"/>
    <property type="molecule type" value="Genomic_DNA"/>
</dbReference>
<name>A0AAD1UC28_EUPCR</name>
<protein>
    <submittedName>
        <fullName evidence="2">Uncharacterized protein</fullName>
    </submittedName>
</protein>
<feature type="coiled-coil region" evidence="1">
    <location>
        <begin position="259"/>
        <end position="296"/>
    </location>
</feature>